<evidence type="ECO:0000313" key="1">
    <source>
        <dbReference type="EMBL" id="KAI4859103.1"/>
    </source>
</evidence>
<gene>
    <name evidence="1" type="ORF">F4820DRAFT_183960</name>
</gene>
<name>A0ACB9YI89_9PEZI</name>
<sequence>MVDEQAWKALDMAREEEKTIFKRSSLAGPSELGPLEIDYSKIHHRAKDRIHLVEALDAAFLSLECTIKEHTDTKRDANLYGRLSTTNCAIEGRRFARLGCDCRALTKG</sequence>
<dbReference type="EMBL" id="MU393657">
    <property type="protein sequence ID" value="KAI4859103.1"/>
    <property type="molecule type" value="Genomic_DNA"/>
</dbReference>
<proteinExistence type="predicted"/>
<organism evidence="1 2">
    <name type="scientific">Hypoxylon rubiginosum</name>
    <dbReference type="NCBI Taxonomy" id="110542"/>
    <lineage>
        <taxon>Eukaryota</taxon>
        <taxon>Fungi</taxon>
        <taxon>Dikarya</taxon>
        <taxon>Ascomycota</taxon>
        <taxon>Pezizomycotina</taxon>
        <taxon>Sordariomycetes</taxon>
        <taxon>Xylariomycetidae</taxon>
        <taxon>Xylariales</taxon>
        <taxon>Hypoxylaceae</taxon>
        <taxon>Hypoxylon</taxon>
    </lineage>
</organism>
<reference evidence="1 2" key="1">
    <citation type="journal article" date="2022" name="New Phytol.">
        <title>Ecological generalism drives hyperdiversity of secondary metabolite gene clusters in xylarialean endophytes.</title>
        <authorList>
            <person name="Franco M.E.E."/>
            <person name="Wisecaver J.H."/>
            <person name="Arnold A.E."/>
            <person name="Ju Y.M."/>
            <person name="Slot J.C."/>
            <person name="Ahrendt S."/>
            <person name="Moore L.P."/>
            <person name="Eastman K.E."/>
            <person name="Scott K."/>
            <person name="Konkel Z."/>
            <person name="Mondo S.J."/>
            <person name="Kuo A."/>
            <person name="Hayes R.D."/>
            <person name="Haridas S."/>
            <person name="Andreopoulos B."/>
            <person name="Riley R."/>
            <person name="LaButti K."/>
            <person name="Pangilinan J."/>
            <person name="Lipzen A."/>
            <person name="Amirebrahimi M."/>
            <person name="Yan J."/>
            <person name="Adam C."/>
            <person name="Keymanesh K."/>
            <person name="Ng V."/>
            <person name="Louie K."/>
            <person name="Northen T."/>
            <person name="Drula E."/>
            <person name="Henrissat B."/>
            <person name="Hsieh H.M."/>
            <person name="Youens-Clark K."/>
            <person name="Lutzoni F."/>
            <person name="Miadlikowska J."/>
            <person name="Eastwood D.C."/>
            <person name="Hamelin R.C."/>
            <person name="Grigoriev I.V."/>
            <person name="U'Ren J.M."/>
        </authorList>
    </citation>
    <scope>NUCLEOTIDE SEQUENCE [LARGE SCALE GENOMIC DNA]</scope>
    <source>
        <strain evidence="1 2">CBS 119005</strain>
    </source>
</reference>
<keyword evidence="2" id="KW-1185">Reference proteome</keyword>
<accession>A0ACB9YI89</accession>
<comment type="caution">
    <text evidence="1">The sequence shown here is derived from an EMBL/GenBank/DDBJ whole genome shotgun (WGS) entry which is preliminary data.</text>
</comment>
<protein>
    <submittedName>
        <fullName evidence="1">Uncharacterized protein</fullName>
    </submittedName>
</protein>
<dbReference type="Proteomes" id="UP001497700">
    <property type="component" value="Unassembled WGS sequence"/>
</dbReference>
<evidence type="ECO:0000313" key="2">
    <source>
        <dbReference type="Proteomes" id="UP001497700"/>
    </source>
</evidence>